<dbReference type="GO" id="GO:0005737">
    <property type="term" value="C:cytoplasm"/>
    <property type="evidence" value="ECO:0007669"/>
    <property type="project" value="TreeGrafter"/>
</dbReference>
<dbReference type="InterPro" id="IPR036396">
    <property type="entry name" value="Cyt_P450_sf"/>
</dbReference>
<keyword evidence="3" id="KW-0408">Iron</keyword>
<dbReference type="Pfam" id="PF00067">
    <property type="entry name" value="p450"/>
    <property type="match status" value="1"/>
</dbReference>
<dbReference type="GO" id="GO:0020037">
    <property type="term" value="F:heme binding"/>
    <property type="evidence" value="ECO:0007669"/>
    <property type="project" value="InterPro"/>
</dbReference>
<proteinExistence type="inferred from homology"/>
<comment type="caution">
    <text evidence="5">The sequence shown here is derived from an EMBL/GenBank/DDBJ whole genome shotgun (WGS) entry which is preliminary data.</text>
</comment>
<dbReference type="EMBL" id="NCKV01047140">
    <property type="protein sequence ID" value="RWS16812.1"/>
    <property type="molecule type" value="Genomic_DNA"/>
</dbReference>
<keyword evidence="4" id="KW-0560">Oxidoreductase</keyword>
<organism evidence="5 6">
    <name type="scientific">Leptotrombidium deliense</name>
    <dbReference type="NCBI Taxonomy" id="299467"/>
    <lineage>
        <taxon>Eukaryota</taxon>
        <taxon>Metazoa</taxon>
        <taxon>Ecdysozoa</taxon>
        <taxon>Arthropoda</taxon>
        <taxon>Chelicerata</taxon>
        <taxon>Arachnida</taxon>
        <taxon>Acari</taxon>
        <taxon>Acariformes</taxon>
        <taxon>Trombidiformes</taxon>
        <taxon>Prostigmata</taxon>
        <taxon>Anystina</taxon>
        <taxon>Parasitengona</taxon>
        <taxon>Trombiculoidea</taxon>
        <taxon>Trombiculidae</taxon>
        <taxon>Leptotrombidium</taxon>
    </lineage>
</organism>
<evidence type="ECO:0000313" key="5">
    <source>
        <dbReference type="EMBL" id="RWS16812.1"/>
    </source>
</evidence>
<feature type="non-terminal residue" evidence="5">
    <location>
        <position position="1"/>
    </location>
</feature>
<reference evidence="5 6" key="1">
    <citation type="journal article" date="2018" name="Gigascience">
        <title>Genomes of trombidid mites reveal novel predicted allergens and laterally-transferred genes associated with secondary metabolism.</title>
        <authorList>
            <person name="Dong X."/>
            <person name="Chaisiri K."/>
            <person name="Xia D."/>
            <person name="Armstrong S.D."/>
            <person name="Fang Y."/>
            <person name="Donnelly M.J."/>
            <person name="Kadowaki T."/>
            <person name="McGarry J.W."/>
            <person name="Darby A.C."/>
            <person name="Makepeace B.L."/>
        </authorList>
    </citation>
    <scope>NUCLEOTIDE SEQUENCE [LARGE SCALE GENOMIC DNA]</scope>
    <source>
        <strain evidence="5">UoL-UT</strain>
    </source>
</reference>
<dbReference type="GO" id="GO:0016712">
    <property type="term" value="F:oxidoreductase activity, acting on paired donors, with incorporation or reduction of molecular oxygen, reduced flavin or flavoprotein as one donor, and incorporation of one atom of oxygen"/>
    <property type="evidence" value="ECO:0007669"/>
    <property type="project" value="TreeGrafter"/>
</dbReference>
<dbReference type="SUPFAM" id="SSF48264">
    <property type="entry name" value="Cytochrome P450"/>
    <property type="match status" value="1"/>
</dbReference>
<comment type="similarity">
    <text evidence="1">Belongs to the cytochrome P450 family.</text>
</comment>
<dbReference type="GO" id="GO:0008395">
    <property type="term" value="F:steroid hydroxylase activity"/>
    <property type="evidence" value="ECO:0007669"/>
    <property type="project" value="TreeGrafter"/>
</dbReference>
<dbReference type="InterPro" id="IPR050182">
    <property type="entry name" value="Cytochrome_P450_fam2"/>
</dbReference>
<evidence type="ECO:0000256" key="4">
    <source>
        <dbReference type="ARBA" id="ARBA00023033"/>
    </source>
</evidence>
<dbReference type="PANTHER" id="PTHR24300">
    <property type="entry name" value="CYTOCHROME P450 508A4-RELATED"/>
    <property type="match status" value="1"/>
</dbReference>
<name>A0A443RNH8_9ACAR</name>
<protein>
    <submittedName>
        <fullName evidence="5">Cytochrome P450 2U1-like protein</fullName>
    </submittedName>
</protein>
<dbReference type="STRING" id="299467.A0A443RNH8"/>
<evidence type="ECO:0000256" key="2">
    <source>
        <dbReference type="ARBA" id="ARBA00022723"/>
    </source>
</evidence>
<keyword evidence="4" id="KW-0503">Monooxygenase</keyword>
<evidence type="ECO:0000256" key="3">
    <source>
        <dbReference type="ARBA" id="ARBA00023004"/>
    </source>
</evidence>
<evidence type="ECO:0000313" key="6">
    <source>
        <dbReference type="Proteomes" id="UP000288716"/>
    </source>
</evidence>
<evidence type="ECO:0000256" key="1">
    <source>
        <dbReference type="ARBA" id="ARBA00010617"/>
    </source>
</evidence>
<dbReference type="PRINTS" id="PR00463">
    <property type="entry name" value="EP450I"/>
</dbReference>
<gene>
    <name evidence="5" type="ORF">B4U80_12579</name>
</gene>
<dbReference type="VEuPathDB" id="VectorBase:LDEU013993"/>
<dbReference type="Gene3D" id="1.10.630.10">
    <property type="entry name" value="Cytochrome P450"/>
    <property type="match status" value="1"/>
</dbReference>
<dbReference type="InterPro" id="IPR002401">
    <property type="entry name" value="Cyt_P450_E_grp-I"/>
</dbReference>
<dbReference type="InterPro" id="IPR001128">
    <property type="entry name" value="Cyt_P450"/>
</dbReference>
<dbReference type="OrthoDB" id="6507093at2759"/>
<dbReference type="GO" id="GO:0006082">
    <property type="term" value="P:organic acid metabolic process"/>
    <property type="evidence" value="ECO:0007669"/>
    <property type="project" value="TreeGrafter"/>
</dbReference>
<keyword evidence="2" id="KW-0479">Metal-binding</keyword>
<dbReference type="AlphaFoldDB" id="A0A443RNH8"/>
<dbReference type="PANTHER" id="PTHR24300:SF403">
    <property type="entry name" value="CYTOCHROME P450 306A1"/>
    <property type="match status" value="1"/>
</dbReference>
<keyword evidence="6" id="KW-1185">Reference proteome</keyword>
<sequence>SLESIKEAFDKQGELFSGRPQTEYYIIGFVHSKTGIIAAEGDVWSIQQKFMLQKLTGLGMGKTDFSYKIHDICDDLISYLKEEKEITNLSMYLSNFTSNVISSLLYGKKYHPRDPIYEQLVSNIETFMGTGKDLSFYLTGPLFKLLVLSQRKVWNQFVASKEQVFNFMYDRVKERIENKEINEGEFNDILEYLMKEMNGPNAWMSDSK</sequence>
<dbReference type="GO" id="GO:0005506">
    <property type="term" value="F:iron ion binding"/>
    <property type="evidence" value="ECO:0007669"/>
    <property type="project" value="InterPro"/>
</dbReference>
<dbReference type="Proteomes" id="UP000288716">
    <property type="component" value="Unassembled WGS sequence"/>
</dbReference>
<dbReference type="GO" id="GO:0006805">
    <property type="term" value="P:xenobiotic metabolic process"/>
    <property type="evidence" value="ECO:0007669"/>
    <property type="project" value="TreeGrafter"/>
</dbReference>
<accession>A0A443RNH8</accession>